<dbReference type="GO" id="GO:0035621">
    <property type="term" value="P:ER to Golgi ceramide transport"/>
    <property type="evidence" value="ECO:0007669"/>
    <property type="project" value="TreeGrafter"/>
</dbReference>
<dbReference type="Gene3D" id="2.40.160.120">
    <property type="match status" value="1"/>
</dbReference>
<sequence length="682" mass="73537">MSAGTVVMEGYLLKKKRKKMQGMARRFFRLAGNGALSYAFNPTSPLRDSIYVSLAFISASRKHRTFHIDGGTTVYHCKALTLDDFDRWAEALKRFIPVAQVSSGDAGHSHGLAEGVRGASVGGGPAAQRDEAVEKVMDALGMLNQARQAPRSGSSVSGSSTLLSSSPTFDDAFDARGPPGGGAGAGASGSSSSHSEVLLRQLSSAVATLKHQHAQLALAVRALPALPPSSSSSPTAAAAPRATDETSTVEEGGDEDEDSDGEGEETEDEYESDREAAEKAAAARIQDEGGAEGEAEAPRAGASDLESGRDVQRRSQLPAPVSGDEFSMLSMLRKNVGKDLSTISFPVTMNEPLSALQRLAEELEYSELLDRAAQCSDPIERLTLVAVWAVSGASSNKHRSSRKPFNPLLGETYECIRPDKGFRFVSEKVSHHPPVIAFLGDAPSRGWQICGYTSPSTKFWGRSMEASDFGVRFADNNEVFTIRKPSSFVRNLVAGTKYLEVVGDLVVTTSLSSAQATIAFKEGSTWGGLSGRNKIEGKVVDASGAVAVELVGRWDEAVDKKEGKNNYTRLWQVADFPPNPERYYGFSRFAVTLNETTPIEEGLVAPTDSRLRPDQLAFERGDVDEAERLKAVVEEKQRAKRKEGKATEPRWFKKTGDDGWEYSGDYCAAILSLLFFTPPGRR</sequence>
<dbReference type="InterPro" id="IPR037239">
    <property type="entry name" value="OSBP_sf"/>
</dbReference>
<dbReference type="InterPro" id="IPR000648">
    <property type="entry name" value="Oxysterol-bd"/>
</dbReference>
<dbReference type="SUPFAM" id="SSF50729">
    <property type="entry name" value="PH domain-like"/>
    <property type="match status" value="1"/>
</dbReference>
<dbReference type="PROSITE" id="PS01013">
    <property type="entry name" value="OSBP"/>
    <property type="match status" value="1"/>
</dbReference>
<dbReference type="GO" id="GO:0120009">
    <property type="term" value="P:intermembrane lipid transfer"/>
    <property type="evidence" value="ECO:0007669"/>
    <property type="project" value="UniProtKB-ARBA"/>
</dbReference>
<feature type="compositionally biased region" description="Acidic residues" evidence="9">
    <location>
        <begin position="247"/>
        <end position="272"/>
    </location>
</feature>
<feature type="compositionally biased region" description="Low complexity" evidence="9">
    <location>
        <begin position="226"/>
        <end position="246"/>
    </location>
</feature>
<evidence type="ECO:0000256" key="8">
    <source>
        <dbReference type="RuleBase" id="RU003844"/>
    </source>
</evidence>
<dbReference type="GO" id="GO:0032934">
    <property type="term" value="F:sterol binding"/>
    <property type="evidence" value="ECO:0007669"/>
    <property type="project" value="TreeGrafter"/>
</dbReference>
<reference evidence="11 12" key="1">
    <citation type="submission" date="2019-03" db="EMBL/GenBank/DDBJ databases">
        <title>Rhodosporidium diobovatum UCD-FST 08-225 genome sequencing, assembly, and annotation.</title>
        <authorList>
            <person name="Fakankun I.U."/>
            <person name="Fristensky B."/>
            <person name="Levin D.B."/>
        </authorList>
    </citation>
    <scope>NUCLEOTIDE SEQUENCE [LARGE SCALE GENOMIC DNA]</scope>
    <source>
        <strain evidence="11 12">UCD-FST 08-225</strain>
    </source>
</reference>
<evidence type="ECO:0000256" key="9">
    <source>
        <dbReference type="SAM" id="MobiDB-lite"/>
    </source>
</evidence>
<keyword evidence="4" id="KW-0963">Cytoplasm</keyword>
<dbReference type="Proteomes" id="UP000311382">
    <property type="component" value="Unassembled WGS sequence"/>
</dbReference>
<feature type="region of interest" description="Disordered" evidence="9">
    <location>
        <begin position="106"/>
        <end position="129"/>
    </location>
</feature>
<dbReference type="Gene3D" id="3.30.70.3490">
    <property type="match status" value="1"/>
</dbReference>
<dbReference type="CDD" id="cd13289">
    <property type="entry name" value="PH_Osh3p_yeast"/>
    <property type="match status" value="1"/>
</dbReference>
<dbReference type="InterPro" id="IPR011993">
    <property type="entry name" value="PH-like_dom_sf"/>
</dbReference>
<proteinExistence type="inferred from homology"/>
<feature type="domain" description="PH" evidence="10">
    <location>
        <begin position="5"/>
        <end position="97"/>
    </location>
</feature>
<evidence type="ECO:0000256" key="3">
    <source>
        <dbReference type="ARBA" id="ARBA00022448"/>
    </source>
</evidence>
<evidence type="ECO:0000256" key="6">
    <source>
        <dbReference type="ARBA" id="ARBA00023055"/>
    </source>
</evidence>
<gene>
    <name evidence="11" type="ORF">DMC30DRAFT_348731</name>
</gene>
<dbReference type="GO" id="GO:0005829">
    <property type="term" value="C:cytosol"/>
    <property type="evidence" value="ECO:0007669"/>
    <property type="project" value="TreeGrafter"/>
</dbReference>
<evidence type="ECO:0000256" key="5">
    <source>
        <dbReference type="ARBA" id="ARBA00022553"/>
    </source>
</evidence>
<dbReference type="FunFam" id="2.40.160.120:FF:000001">
    <property type="entry name" value="Oxysterol-binding protein"/>
    <property type="match status" value="1"/>
</dbReference>
<feature type="region of interest" description="Disordered" evidence="9">
    <location>
        <begin position="146"/>
        <end position="192"/>
    </location>
</feature>
<dbReference type="AlphaFoldDB" id="A0A5C5G0F9"/>
<evidence type="ECO:0000259" key="10">
    <source>
        <dbReference type="PROSITE" id="PS50003"/>
    </source>
</evidence>
<comment type="similarity">
    <text evidence="2 8">Belongs to the OSBP family.</text>
</comment>
<evidence type="ECO:0000256" key="4">
    <source>
        <dbReference type="ARBA" id="ARBA00022490"/>
    </source>
</evidence>
<dbReference type="GO" id="GO:0097038">
    <property type="term" value="C:perinuclear endoplasmic reticulum"/>
    <property type="evidence" value="ECO:0007669"/>
    <property type="project" value="TreeGrafter"/>
</dbReference>
<dbReference type="PANTHER" id="PTHR10972:SF203">
    <property type="entry name" value="OXYSTEROL-BINDING PROTEIN HOMOLOG 3"/>
    <property type="match status" value="1"/>
</dbReference>
<accession>A0A5C5G0F9</accession>
<keyword evidence="3" id="KW-0813">Transport</keyword>
<dbReference type="GO" id="GO:0034727">
    <property type="term" value="P:piecemeal microautophagy of the nucleus"/>
    <property type="evidence" value="ECO:0007669"/>
    <property type="project" value="TreeGrafter"/>
</dbReference>
<name>A0A5C5G0F9_9BASI</name>
<dbReference type="GO" id="GO:0005886">
    <property type="term" value="C:plasma membrane"/>
    <property type="evidence" value="ECO:0007669"/>
    <property type="project" value="TreeGrafter"/>
</dbReference>
<dbReference type="SMART" id="SM00233">
    <property type="entry name" value="PH"/>
    <property type="match status" value="1"/>
</dbReference>
<dbReference type="Gene3D" id="2.30.29.30">
    <property type="entry name" value="Pleckstrin-homology domain (PH domain)/Phosphotyrosine-binding domain (PTB)"/>
    <property type="match status" value="1"/>
</dbReference>
<evidence type="ECO:0000313" key="11">
    <source>
        <dbReference type="EMBL" id="TNY22568.1"/>
    </source>
</evidence>
<dbReference type="STRING" id="5288.A0A5C5G0F9"/>
<dbReference type="InterPro" id="IPR018494">
    <property type="entry name" value="Oxysterol-bd_CS"/>
</dbReference>
<dbReference type="OrthoDB" id="416222at2759"/>
<comment type="caution">
    <text evidence="11">The sequence shown here is derived from an EMBL/GenBank/DDBJ whole genome shotgun (WGS) entry which is preliminary data.</text>
</comment>
<evidence type="ECO:0000313" key="12">
    <source>
        <dbReference type="Proteomes" id="UP000311382"/>
    </source>
</evidence>
<keyword evidence="5" id="KW-0597">Phosphoprotein</keyword>
<dbReference type="PROSITE" id="PS50003">
    <property type="entry name" value="PH_DOMAIN"/>
    <property type="match status" value="1"/>
</dbReference>
<evidence type="ECO:0000256" key="1">
    <source>
        <dbReference type="ARBA" id="ARBA00004496"/>
    </source>
</evidence>
<evidence type="ECO:0000256" key="7">
    <source>
        <dbReference type="ARBA" id="ARBA00023121"/>
    </source>
</evidence>
<organism evidence="11 12">
    <name type="scientific">Rhodotorula diobovata</name>
    <dbReference type="NCBI Taxonomy" id="5288"/>
    <lineage>
        <taxon>Eukaryota</taxon>
        <taxon>Fungi</taxon>
        <taxon>Dikarya</taxon>
        <taxon>Basidiomycota</taxon>
        <taxon>Pucciniomycotina</taxon>
        <taxon>Microbotryomycetes</taxon>
        <taxon>Sporidiobolales</taxon>
        <taxon>Sporidiobolaceae</taxon>
        <taxon>Rhodotorula</taxon>
    </lineage>
</organism>
<protein>
    <submittedName>
        <fullName evidence="11">Oxysterol-binding protein-domain-containing protein</fullName>
    </submittedName>
</protein>
<evidence type="ECO:0000256" key="2">
    <source>
        <dbReference type="ARBA" id="ARBA00008842"/>
    </source>
</evidence>
<dbReference type="InterPro" id="IPR001849">
    <property type="entry name" value="PH_domain"/>
</dbReference>
<dbReference type="GO" id="GO:0032541">
    <property type="term" value="C:cortical endoplasmic reticulum"/>
    <property type="evidence" value="ECO:0007669"/>
    <property type="project" value="TreeGrafter"/>
</dbReference>
<keyword evidence="7" id="KW-0446">Lipid-binding</keyword>
<dbReference type="InterPro" id="IPR041680">
    <property type="entry name" value="PH_8"/>
</dbReference>
<comment type="subcellular location">
    <subcellularLocation>
        <location evidence="1">Cytoplasm</location>
    </subcellularLocation>
</comment>
<dbReference type="GO" id="GO:0006897">
    <property type="term" value="P:endocytosis"/>
    <property type="evidence" value="ECO:0007669"/>
    <property type="project" value="TreeGrafter"/>
</dbReference>
<dbReference type="SUPFAM" id="SSF144000">
    <property type="entry name" value="Oxysterol-binding protein-like"/>
    <property type="match status" value="1"/>
</dbReference>
<dbReference type="GO" id="GO:0006887">
    <property type="term" value="P:exocytosis"/>
    <property type="evidence" value="ECO:0007669"/>
    <property type="project" value="TreeGrafter"/>
</dbReference>
<dbReference type="EMBL" id="SOZI01000023">
    <property type="protein sequence ID" value="TNY22568.1"/>
    <property type="molecule type" value="Genomic_DNA"/>
</dbReference>
<feature type="compositionally biased region" description="Low complexity" evidence="9">
    <location>
        <begin position="152"/>
        <end position="166"/>
    </location>
</feature>
<keyword evidence="6" id="KW-0445">Lipid transport</keyword>
<feature type="region of interest" description="Disordered" evidence="9">
    <location>
        <begin position="226"/>
        <end position="322"/>
    </location>
</feature>
<dbReference type="Pfam" id="PF01237">
    <property type="entry name" value="Oxysterol_BP"/>
    <property type="match status" value="1"/>
</dbReference>
<dbReference type="Pfam" id="PF15409">
    <property type="entry name" value="PH_8"/>
    <property type="match status" value="1"/>
</dbReference>
<keyword evidence="12" id="KW-1185">Reference proteome</keyword>
<dbReference type="PANTHER" id="PTHR10972">
    <property type="entry name" value="OXYSTEROL-BINDING PROTEIN-RELATED"/>
    <property type="match status" value="1"/>
</dbReference>
<dbReference type="GO" id="GO:0030011">
    <property type="term" value="P:maintenance of cell polarity"/>
    <property type="evidence" value="ECO:0007669"/>
    <property type="project" value="TreeGrafter"/>
</dbReference>
<feature type="compositionally biased region" description="Gly residues" evidence="9">
    <location>
        <begin position="178"/>
        <end position="187"/>
    </location>
</feature>